<evidence type="ECO:0000313" key="6">
    <source>
        <dbReference type="Proteomes" id="UP000792457"/>
    </source>
</evidence>
<gene>
    <name evidence="5" type="ORF">J437_LFUL013683</name>
</gene>
<dbReference type="PANTHER" id="PTHR28630:SF29">
    <property type="entry name" value="PROSTAMIDE_PROSTAGLANDIN F SYNTHASE"/>
    <property type="match status" value="1"/>
</dbReference>
<keyword evidence="2" id="KW-0963">Cytoplasm</keyword>
<sequence>MYQKSKIMWLKMLPLGRLWAKDVSAIAPQLKENHVRFVGVGVEELGIEDFVKGNFFSGELFIDTDKKTYSDLGFKRFNIFTVMKDLLSSISRSAISRGKQMNLGGDMKGDGYQNGGALIVSAGGKEVLFSFKQEGLAEHVPNRTILEALGIPAKDSDAPGSDATSGGPVCNDDVCSLPPKK</sequence>
<protein>
    <recommendedName>
        <fullName evidence="7">Prostamide/prostaglandin F synthase</fullName>
    </recommendedName>
</protein>
<reference evidence="5" key="1">
    <citation type="submission" date="2013-04" db="EMBL/GenBank/DDBJ databases">
        <authorList>
            <person name="Qu J."/>
            <person name="Murali S.C."/>
            <person name="Bandaranaike D."/>
            <person name="Bellair M."/>
            <person name="Blankenburg K."/>
            <person name="Chao H."/>
            <person name="Dinh H."/>
            <person name="Doddapaneni H."/>
            <person name="Downs B."/>
            <person name="Dugan-Rocha S."/>
            <person name="Elkadiri S."/>
            <person name="Gnanaolivu R.D."/>
            <person name="Hernandez B."/>
            <person name="Javaid M."/>
            <person name="Jayaseelan J.C."/>
            <person name="Lee S."/>
            <person name="Li M."/>
            <person name="Ming W."/>
            <person name="Munidasa M."/>
            <person name="Muniz J."/>
            <person name="Nguyen L."/>
            <person name="Ongeri F."/>
            <person name="Osuji N."/>
            <person name="Pu L.-L."/>
            <person name="Puazo M."/>
            <person name="Qu C."/>
            <person name="Quiroz J."/>
            <person name="Raj R."/>
            <person name="Weissenberger G."/>
            <person name="Xin Y."/>
            <person name="Zou X."/>
            <person name="Han Y."/>
            <person name="Richards S."/>
            <person name="Worley K."/>
            <person name="Muzny D."/>
            <person name="Gibbs R."/>
        </authorList>
    </citation>
    <scope>NUCLEOTIDE SEQUENCE</scope>
    <source>
        <strain evidence="5">Sampled in the wild</strain>
    </source>
</reference>
<accession>A0A8K0P6V1</accession>
<evidence type="ECO:0000256" key="3">
    <source>
        <dbReference type="ARBA" id="ARBA00023002"/>
    </source>
</evidence>
<comment type="caution">
    <text evidence="5">The sequence shown here is derived from an EMBL/GenBank/DDBJ whole genome shotgun (WGS) entry which is preliminary data.</text>
</comment>
<evidence type="ECO:0008006" key="7">
    <source>
        <dbReference type="Google" id="ProtNLM"/>
    </source>
</evidence>
<dbReference type="InterPro" id="IPR032801">
    <property type="entry name" value="PXL2A/B/C"/>
</dbReference>
<dbReference type="GO" id="GO:0047017">
    <property type="term" value="F:prostaglandin F synthase activity"/>
    <property type="evidence" value="ECO:0007669"/>
    <property type="project" value="TreeGrafter"/>
</dbReference>
<dbReference type="EMBL" id="KZ308681">
    <property type="protein sequence ID" value="KAG8233014.1"/>
    <property type="molecule type" value="Genomic_DNA"/>
</dbReference>
<dbReference type="Pfam" id="PF13911">
    <property type="entry name" value="AhpC-TSA_2"/>
    <property type="match status" value="1"/>
</dbReference>
<dbReference type="GO" id="GO:0001516">
    <property type="term" value="P:prostaglandin biosynthetic process"/>
    <property type="evidence" value="ECO:0007669"/>
    <property type="project" value="TreeGrafter"/>
</dbReference>
<evidence type="ECO:0000256" key="2">
    <source>
        <dbReference type="ARBA" id="ARBA00022490"/>
    </source>
</evidence>
<organism evidence="5 6">
    <name type="scientific">Ladona fulva</name>
    <name type="common">Scarce chaser dragonfly</name>
    <name type="synonym">Libellula fulva</name>
    <dbReference type="NCBI Taxonomy" id="123851"/>
    <lineage>
        <taxon>Eukaryota</taxon>
        <taxon>Metazoa</taxon>
        <taxon>Ecdysozoa</taxon>
        <taxon>Arthropoda</taxon>
        <taxon>Hexapoda</taxon>
        <taxon>Insecta</taxon>
        <taxon>Pterygota</taxon>
        <taxon>Palaeoptera</taxon>
        <taxon>Odonata</taxon>
        <taxon>Epiprocta</taxon>
        <taxon>Anisoptera</taxon>
        <taxon>Libelluloidea</taxon>
        <taxon>Libellulidae</taxon>
        <taxon>Ladona</taxon>
    </lineage>
</organism>
<dbReference type="AlphaFoldDB" id="A0A8K0P6V1"/>
<dbReference type="GO" id="GO:0005737">
    <property type="term" value="C:cytoplasm"/>
    <property type="evidence" value="ECO:0007669"/>
    <property type="project" value="UniProtKB-SubCell"/>
</dbReference>
<name>A0A8K0P6V1_LADFU</name>
<dbReference type="Proteomes" id="UP000792457">
    <property type="component" value="Unassembled WGS sequence"/>
</dbReference>
<comment type="subcellular location">
    <subcellularLocation>
        <location evidence="1">Cytoplasm</location>
    </subcellularLocation>
</comment>
<dbReference type="PANTHER" id="PTHR28630">
    <property type="match status" value="1"/>
</dbReference>
<evidence type="ECO:0000256" key="4">
    <source>
        <dbReference type="SAM" id="MobiDB-lite"/>
    </source>
</evidence>
<keyword evidence="3" id="KW-0560">Oxidoreductase</keyword>
<evidence type="ECO:0000313" key="5">
    <source>
        <dbReference type="EMBL" id="KAG8233014.1"/>
    </source>
</evidence>
<dbReference type="OrthoDB" id="40334at2759"/>
<feature type="region of interest" description="Disordered" evidence="4">
    <location>
        <begin position="153"/>
        <end position="181"/>
    </location>
</feature>
<reference evidence="5" key="2">
    <citation type="submission" date="2017-10" db="EMBL/GenBank/DDBJ databases">
        <title>Ladona fulva Genome sequencing and assembly.</title>
        <authorList>
            <person name="Murali S."/>
            <person name="Richards S."/>
            <person name="Bandaranaike D."/>
            <person name="Bellair M."/>
            <person name="Blankenburg K."/>
            <person name="Chao H."/>
            <person name="Dinh H."/>
            <person name="Doddapaneni H."/>
            <person name="Dugan-Rocha S."/>
            <person name="Elkadiri S."/>
            <person name="Gnanaolivu R."/>
            <person name="Hernandez B."/>
            <person name="Skinner E."/>
            <person name="Javaid M."/>
            <person name="Lee S."/>
            <person name="Li M."/>
            <person name="Ming W."/>
            <person name="Munidasa M."/>
            <person name="Muniz J."/>
            <person name="Nguyen L."/>
            <person name="Hughes D."/>
            <person name="Osuji N."/>
            <person name="Pu L.-L."/>
            <person name="Puazo M."/>
            <person name="Qu C."/>
            <person name="Quiroz J."/>
            <person name="Raj R."/>
            <person name="Weissenberger G."/>
            <person name="Xin Y."/>
            <person name="Zou X."/>
            <person name="Han Y."/>
            <person name="Worley K."/>
            <person name="Muzny D."/>
            <person name="Gibbs R."/>
        </authorList>
    </citation>
    <scope>NUCLEOTIDE SEQUENCE</scope>
    <source>
        <strain evidence="5">Sampled in the wild</strain>
    </source>
</reference>
<evidence type="ECO:0000256" key="1">
    <source>
        <dbReference type="ARBA" id="ARBA00004496"/>
    </source>
</evidence>
<keyword evidence="6" id="KW-1185">Reference proteome</keyword>
<proteinExistence type="predicted"/>